<dbReference type="Proteomes" id="UP000190637">
    <property type="component" value="Unassembled WGS sequence"/>
</dbReference>
<name>A0A1T4PIG5_9ACTN</name>
<feature type="compositionally biased region" description="Low complexity" evidence="1">
    <location>
        <begin position="11"/>
        <end position="33"/>
    </location>
</feature>
<dbReference type="EMBL" id="FUWS01000004">
    <property type="protein sequence ID" value="SJZ91350.1"/>
    <property type="molecule type" value="Genomic_DNA"/>
</dbReference>
<proteinExistence type="predicted"/>
<dbReference type="AlphaFoldDB" id="A0A1T4PIG5"/>
<feature type="compositionally biased region" description="Basic residues" evidence="1">
    <location>
        <begin position="210"/>
        <end position="219"/>
    </location>
</feature>
<feature type="region of interest" description="Disordered" evidence="1">
    <location>
        <begin position="77"/>
        <end position="247"/>
    </location>
</feature>
<accession>A0A1T4PIG5</accession>
<feature type="compositionally biased region" description="Low complexity" evidence="1">
    <location>
        <begin position="199"/>
        <end position="209"/>
    </location>
</feature>
<feature type="region of interest" description="Disordered" evidence="1">
    <location>
        <begin position="1"/>
        <end position="48"/>
    </location>
</feature>
<protein>
    <submittedName>
        <fullName evidence="2">Uncharacterized protein</fullName>
    </submittedName>
</protein>
<evidence type="ECO:0000256" key="1">
    <source>
        <dbReference type="SAM" id="MobiDB-lite"/>
    </source>
</evidence>
<evidence type="ECO:0000313" key="2">
    <source>
        <dbReference type="EMBL" id="SJZ91350.1"/>
    </source>
</evidence>
<sequence>MATRPPPDRAGGPPSSSDEPAPSGSSPWSARGASPRRRSPSKKPTNATFYTLNVLFGEISLEIDECVPVVLPAGGADRAAARERPAGTWWHDRGNGSGSVGRRDPGPGAAGASRTPVKAVPPSPSRHDPGSLGGAAWWRGYRSNDGGPTTPPSRTEGPDPRWGRSTRSRSGVRRGDHHDLRPATAASAQRRRTDRCPARGRTGRSSAGRPAHRCRGRFHHPPDRFPTGGVTAGIASPSSTRRTGSSP</sequence>
<organism evidence="2 3">
    <name type="scientific">Marinactinospora thermotolerans DSM 45154</name>
    <dbReference type="NCBI Taxonomy" id="1122192"/>
    <lineage>
        <taxon>Bacteria</taxon>
        <taxon>Bacillati</taxon>
        <taxon>Actinomycetota</taxon>
        <taxon>Actinomycetes</taxon>
        <taxon>Streptosporangiales</taxon>
        <taxon>Nocardiopsidaceae</taxon>
        <taxon>Marinactinospora</taxon>
    </lineage>
</organism>
<keyword evidence="3" id="KW-1185">Reference proteome</keyword>
<feature type="compositionally biased region" description="Low complexity" evidence="1">
    <location>
        <begin position="236"/>
        <end position="247"/>
    </location>
</feature>
<feature type="compositionally biased region" description="Basic and acidic residues" evidence="1">
    <location>
        <begin position="79"/>
        <end position="94"/>
    </location>
</feature>
<dbReference type="STRING" id="1122192.SAMN02745673_01834"/>
<evidence type="ECO:0000313" key="3">
    <source>
        <dbReference type="Proteomes" id="UP000190637"/>
    </source>
</evidence>
<gene>
    <name evidence="2" type="ORF">SAMN02745673_01834</name>
</gene>
<reference evidence="2 3" key="1">
    <citation type="submission" date="2017-02" db="EMBL/GenBank/DDBJ databases">
        <authorList>
            <person name="Peterson S.W."/>
        </authorList>
    </citation>
    <scope>NUCLEOTIDE SEQUENCE [LARGE SCALE GENOMIC DNA]</scope>
    <source>
        <strain evidence="2 3">DSM 45154</strain>
    </source>
</reference>